<organism evidence="3 4">
    <name type="scientific">Sphaerisporangium krabiense</name>
    <dbReference type="NCBI Taxonomy" id="763782"/>
    <lineage>
        <taxon>Bacteria</taxon>
        <taxon>Bacillati</taxon>
        <taxon>Actinomycetota</taxon>
        <taxon>Actinomycetes</taxon>
        <taxon>Streptosporangiales</taxon>
        <taxon>Streptosporangiaceae</taxon>
        <taxon>Sphaerisporangium</taxon>
    </lineage>
</organism>
<evidence type="ECO:0000313" key="3">
    <source>
        <dbReference type="EMBL" id="MBB5628601.1"/>
    </source>
</evidence>
<dbReference type="Proteomes" id="UP000588112">
    <property type="component" value="Unassembled WGS sequence"/>
</dbReference>
<dbReference type="InterPro" id="IPR050287">
    <property type="entry name" value="MTA/SAH_deaminase"/>
</dbReference>
<dbReference type="GO" id="GO:0016810">
    <property type="term" value="F:hydrolase activity, acting on carbon-nitrogen (but not peptide) bonds"/>
    <property type="evidence" value="ECO:0007669"/>
    <property type="project" value="InterPro"/>
</dbReference>
<evidence type="ECO:0000313" key="4">
    <source>
        <dbReference type="Proteomes" id="UP000588112"/>
    </source>
</evidence>
<proteinExistence type="predicted"/>
<evidence type="ECO:0000259" key="2">
    <source>
        <dbReference type="Pfam" id="PF01979"/>
    </source>
</evidence>
<reference evidence="3 4" key="1">
    <citation type="submission" date="2020-08" db="EMBL/GenBank/DDBJ databases">
        <title>Sequencing the genomes of 1000 actinobacteria strains.</title>
        <authorList>
            <person name="Klenk H.-P."/>
        </authorList>
    </citation>
    <scope>NUCLEOTIDE SEQUENCE [LARGE SCALE GENOMIC DNA]</scope>
    <source>
        <strain evidence="3 4">DSM 45790</strain>
    </source>
</reference>
<dbReference type="Gene3D" id="2.30.40.10">
    <property type="entry name" value="Urease, subunit C, domain 1"/>
    <property type="match status" value="1"/>
</dbReference>
<accession>A0A7W8Z727</accession>
<dbReference type="SUPFAM" id="SSF51338">
    <property type="entry name" value="Composite domain of metallo-dependent hydrolases"/>
    <property type="match status" value="1"/>
</dbReference>
<evidence type="ECO:0000256" key="1">
    <source>
        <dbReference type="ARBA" id="ARBA00022801"/>
    </source>
</evidence>
<name>A0A7W8Z727_9ACTN</name>
<gene>
    <name evidence="3" type="ORF">BJ981_004300</name>
</gene>
<sequence length="429" mass="44589">MATSLLIRNGLLIDPDPVPVVRSGDVLVEDGVIAAVETSLPDVPGAEVIDAMDRIVMPGFVDTHRHTWQAGIRSVAPDVTFAKYLGRVLGELAPRYRPEDAYIGNLAGALECLDGGVTTLLDWSHVQLTPGHTDAVVDALRRSGIRAVFGYCYGGDGGPQGLAAEGRRVRERYFDRSGGLLSMAVAALGPEIAGEELALHEWRLARDLDLPLSVHMGGHGAESAERGLAFLVKNDLLGPRTTFVHPNFYTDDALRRIGDSGGTASVSPFVEAGLGIGHPATGRARANGVPTGLGADTVASAPGDMFSVMRAAYALERARPEGAGMGLTTGDVLRMATIEGARVAGLGEVTGSLTPGKQADLVLLRADTLGMAPVHDPIGAVVLSADRSAVDTVIVGGRVVKRDGVLCHHDVPALLAALTESAGYLVAGG</sequence>
<dbReference type="AlphaFoldDB" id="A0A7W8Z727"/>
<protein>
    <submittedName>
        <fullName evidence="3">Cytosine/adenosine deaminase-related metal-dependent hydrolase</fullName>
    </submittedName>
</protein>
<dbReference type="PANTHER" id="PTHR43794">
    <property type="entry name" value="AMINOHYDROLASE SSNA-RELATED"/>
    <property type="match status" value="1"/>
</dbReference>
<dbReference type="SUPFAM" id="SSF51556">
    <property type="entry name" value="Metallo-dependent hydrolases"/>
    <property type="match status" value="1"/>
</dbReference>
<feature type="domain" description="Amidohydrolase-related" evidence="2">
    <location>
        <begin position="55"/>
        <end position="400"/>
    </location>
</feature>
<dbReference type="InterPro" id="IPR011059">
    <property type="entry name" value="Metal-dep_hydrolase_composite"/>
</dbReference>
<dbReference type="NCBIfam" id="NF006056">
    <property type="entry name" value="PRK08204.1"/>
    <property type="match status" value="1"/>
</dbReference>
<keyword evidence="1 3" id="KW-0378">Hydrolase</keyword>
<dbReference type="Gene3D" id="3.20.20.140">
    <property type="entry name" value="Metal-dependent hydrolases"/>
    <property type="match status" value="1"/>
</dbReference>
<dbReference type="Pfam" id="PF01979">
    <property type="entry name" value="Amidohydro_1"/>
    <property type="match status" value="1"/>
</dbReference>
<comment type="caution">
    <text evidence="3">The sequence shown here is derived from an EMBL/GenBank/DDBJ whole genome shotgun (WGS) entry which is preliminary data.</text>
</comment>
<dbReference type="RefSeq" id="WP_184613123.1">
    <property type="nucleotide sequence ID" value="NZ_BOOS01000004.1"/>
</dbReference>
<dbReference type="InterPro" id="IPR006680">
    <property type="entry name" value="Amidohydro-rel"/>
</dbReference>
<keyword evidence="4" id="KW-1185">Reference proteome</keyword>
<dbReference type="EMBL" id="JACHBR010000001">
    <property type="protein sequence ID" value="MBB5628601.1"/>
    <property type="molecule type" value="Genomic_DNA"/>
</dbReference>
<dbReference type="InterPro" id="IPR032466">
    <property type="entry name" value="Metal_Hydrolase"/>
</dbReference>
<dbReference type="PANTHER" id="PTHR43794:SF11">
    <property type="entry name" value="AMIDOHYDROLASE-RELATED DOMAIN-CONTAINING PROTEIN"/>
    <property type="match status" value="1"/>
</dbReference>